<sequence length="328" mass="36852">MEERTSQLNQLQSQFTTMTKYATALQMYIGLREIEKKISETAKYIEDLENRDHISEKNLEVKIASGIQTISSKVKSFGDIYIKTASSTLQTKAGRKDQAQYLVSELDQIKPSFLTQLRNPANRETLRIKACRILPDGKFIILPYRKKQLLLFSNDGILIRIVVTFTEDTCDACVVRNNTVAVALGNQTTLVDIEKNKIIETIKPSHECYVVASDGNFYGTKEFENEVSCYDSTGEPLWTLQDKAIVYPVGMTLDMNGFVYIASLGNNSVVVISSDGKSCKTILTETDGIDEPYGIDINKDTGMMIVSVNYGQILMSMETMIQLFVYQV</sequence>
<accession>A0A8S3TVU7</accession>
<name>A0A8S3TVU7_MYTED</name>
<evidence type="ECO:0000313" key="1">
    <source>
        <dbReference type="EMBL" id="CAG2234485.1"/>
    </source>
</evidence>
<organism evidence="1 2">
    <name type="scientific">Mytilus edulis</name>
    <name type="common">Blue mussel</name>
    <dbReference type="NCBI Taxonomy" id="6550"/>
    <lineage>
        <taxon>Eukaryota</taxon>
        <taxon>Metazoa</taxon>
        <taxon>Spiralia</taxon>
        <taxon>Lophotrochozoa</taxon>
        <taxon>Mollusca</taxon>
        <taxon>Bivalvia</taxon>
        <taxon>Autobranchia</taxon>
        <taxon>Pteriomorphia</taxon>
        <taxon>Mytilida</taxon>
        <taxon>Mytiloidea</taxon>
        <taxon>Mytilidae</taxon>
        <taxon>Mytilinae</taxon>
        <taxon>Mytilus</taxon>
    </lineage>
</organism>
<comment type="caution">
    <text evidence="1">The sequence shown here is derived from an EMBL/GenBank/DDBJ whole genome shotgun (WGS) entry which is preliminary data.</text>
</comment>
<dbReference type="SUPFAM" id="SSF101898">
    <property type="entry name" value="NHL repeat"/>
    <property type="match status" value="1"/>
</dbReference>
<dbReference type="OrthoDB" id="6124404at2759"/>
<evidence type="ECO:0008006" key="3">
    <source>
        <dbReference type="Google" id="ProtNLM"/>
    </source>
</evidence>
<gene>
    <name evidence="1" type="ORF">MEDL_47113</name>
</gene>
<protein>
    <recommendedName>
        <fullName evidence="3">TRIM2_3</fullName>
    </recommendedName>
</protein>
<dbReference type="AlphaFoldDB" id="A0A8S3TVU7"/>
<dbReference type="InterPro" id="IPR011042">
    <property type="entry name" value="6-blade_b-propeller_TolB-like"/>
</dbReference>
<reference evidence="1" key="1">
    <citation type="submission" date="2021-03" db="EMBL/GenBank/DDBJ databases">
        <authorList>
            <person name="Bekaert M."/>
        </authorList>
    </citation>
    <scope>NUCLEOTIDE SEQUENCE</scope>
</reference>
<proteinExistence type="predicted"/>
<evidence type="ECO:0000313" key="2">
    <source>
        <dbReference type="Proteomes" id="UP000683360"/>
    </source>
</evidence>
<dbReference type="Proteomes" id="UP000683360">
    <property type="component" value="Unassembled WGS sequence"/>
</dbReference>
<dbReference type="Gene3D" id="2.120.10.30">
    <property type="entry name" value="TolB, C-terminal domain"/>
    <property type="match status" value="1"/>
</dbReference>
<keyword evidence="2" id="KW-1185">Reference proteome</keyword>
<dbReference type="EMBL" id="CAJPWZ010002243">
    <property type="protein sequence ID" value="CAG2234485.1"/>
    <property type="molecule type" value="Genomic_DNA"/>
</dbReference>